<dbReference type="EMBL" id="JASPKY010000640">
    <property type="protein sequence ID" value="KAK9687481.1"/>
    <property type="molecule type" value="Genomic_DNA"/>
</dbReference>
<keyword evidence="3" id="KW-1185">Reference proteome</keyword>
<dbReference type="AlphaFoldDB" id="A0AAW1IDD2"/>
<evidence type="ECO:0000256" key="1">
    <source>
        <dbReference type="SAM" id="MobiDB-lite"/>
    </source>
</evidence>
<sequence length="103" mass="11807">MRTSQYISKKKQSWLECIPLSTNSIHKLTQNLLKHKPKISHTPKRSLQHRSDVDQLRMHRIKRRTPSATGTAAILKSEHGTPLCPAHAYTHTANEESRSSEEE</sequence>
<name>A0AAW1IDD2_POPJA</name>
<dbReference type="Proteomes" id="UP001458880">
    <property type="component" value="Unassembled WGS sequence"/>
</dbReference>
<proteinExistence type="predicted"/>
<gene>
    <name evidence="2" type="ORF">QE152_g36238</name>
</gene>
<organism evidence="2 3">
    <name type="scientific">Popillia japonica</name>
    <name type="common">Japanese beetle</name>
    <dbReference type="NCBI Taxonomy" id="7064"/>
    <lineage>
        <taxon>Eukaryota</taxon>
        <taxon>Metazoa</taxon>
        <taxon>Ecdysozoa</taxon>
        <taxon>Arthropoda</taxon>
        <taxon>Hexapoda</taxon>
        <taxon>Insecta</taxon>
        <taxon>Pterygota</taxon>
        <taxon>Neoptera</taxon>
        <taxon>Endopterygota</taxon>
        <taxon>Coleoptera</taxon>
        <taxon>Polyphaga</taxon>
        <taxon>Scarabaeiformia</taxon>
        <taxon>Scarabaeidae</taxon>
        <taxon>Rutelinae</taxon>
        <taxon>Popillia</taxon>
    </lineage>
</organism>
<reference evidence="2 3" key="1">
    <citation type="journal article" date="2024" name="BMC Genomics">
        <title>De novo assembly and annotation of Popillia japonica's genome with initial clues to its potential as an invasive pest.</title>
        <authorList>
            <person name="Cucini C."/>
            <person name="Boschi S."/>
            <person name="Funari R."/>
            <person name="Cardaioli E."/>
            <person name="Iannotti N."/>
            <person name="Marturano G."/>
            <person name="Paoli F."/>
            <person name="Bruttini M."/>
            <person name="Carapelli A."/>
            <person name="Frati F."/>
            <person name="Nardi F."/>
        </authorList>
    </citation>
    <scope>NUCLEOTIDE SEQUENCE [LARGE SCALE GENOMIC DNA]</scope>
    <source>
        <strain evidence="2">DMR45628</strain>
    </source>
</reference>
<protein>
    <submittedName>
        <fullName evidence="2">Uncharacterized protein</fullName>
    </submittedName>
</protein>
<evidence type="ECO:0000313" key="3">
    <source>
        <dbReference type="Proteomes" id="UP001458880"/>
    </source>
</evidence>
<accession>A0AAW1IDD2</accession>
<evidence type="ECO:0000313" key="2">
    <source>
        <dbReference type="EMBL" id="KAK9687481.1"/>
    </source>
</evidence>
<feature type="compositionally biased region" description="Basic and acidic residues" evidence="1">
    <location>
        <begin position="93"/>
        <end position="103"/>
    </location>
</feature>
<feature type="region of interest" description="Disordered" evidence="1">
    <location>
        <begin position="78"/>
        <end position="103"/>
    </location>
</feature>
<comment type="caution">
    <text evidence="2">The sequence shown here is derived from an EMBL/GenBank/DDBJ whole genome shotgun (WGS) entry which is preliminary data.</text>
</comment>